<dbReference type="Proteomes" id="UP000735302">
    <property type="component" value="Unassembled WGS sequence"/>
</dbReference>
<comment type="caution">
    <text evidence="5">The sequence shown here is derived from an EMBL/GenBank/DDBJ whole genome shotgun (WGS) entry which is preliminary data.</text>
</comment>
<gene>
    <name evidence="5" type="ORF">PoB_004740500</name>
</gene>
<feature type="compositionally biased region" description="Low complexity" evidence="2">
    <location>
        <begin position="49"/>
        <end position="58"/>
    </location>
</feature>
<accession>A0AAV4BN92</accession>
<proteinExistence type="predicted"/>
<feature type="signal peptide" evidence="3">
    <location>
        <begin position="1"/>
        <end position="23"/>
    </location>
</feature>
<dbReference type="GO" id="GO:0005509">
    <property type="term" value="F:calcium ion binding"/>
    <property type="evidence" value="ECO:0007669"/>
    <property type="project" value="InterPro"/>
</dbReference>
<reference evidence="5 6" key="1">
    <citation type="journal article" date="2021" name="Elife">
        <title>Chloroplast acquisition without the gene transfer in kleptoplastic sea slugs, Plakobranchus ocellatus.</title>
        <authorList>
            <person name="Maeda T."/>
            <person name="Takahashi S."/>
            <person name="Yoshida T."/>
            <person name="Shimamura S."/>
            <person name="Takaki Y."/>
            <person name="Nagai Y."/>
            <person name="Toyoda A."/>
            <person name="Suzuki Y."/>
            <person name="Arimoto A."/>
            <person name="Ishii H."/>
            <person name="Satoh N."/>
            <person name="Nishiyama T."/>
            <person name="Hasebe M."/>
            <person name="Maruyama T."/>
            <person name="Minagawa J."/>
            <person name="Obokata J."/>
            <person name="Shigenobu S."/>
        </authorList>
    </citation>
    <scope>NUCLEOTIDE SEQUENCE [LARGE SCALE GENOMIC DNA]</scope>
</reference>
<feature type="domain" description="EF-hand" evidence="4">
    <location>
        <begin position="166"/>
        <end position="201"/>
    </location>
</feature>
<dbReference type="PROSITE" id="PS00018">
    <property type="entry name" value="EF_HAND_1"/>
    <property type="match status" value="1"/>
</dbReference>
<feature type="compositionally biased region" description="Low complexity" evidence="2">
    <location>
        <begin position="102"/>
        <end position="118"/>
    </location>
</feature>
<evidence type="ECO:0000256" key="3">
    <source>
        <dbReference type="SAM" id="SignalP"/>
    </source>
</evidence>
<evidence type="ECO:0000313" key="5">
    <source>
        <dbReference type="EMBL" id="GFO20900.1"/>
    </source>
</evidence>
<dbReference type="InterPro" id="IPR002048">
    <property type="entry name" value="EF_hand_dom"/>
</dbReference>
<protein>
    <submittedName>
        <fullName evidence="5">Orcokinin peptides type b</fullName>
    </submittedName>
</protein>
<feature type="region of interest" description="Disordered" evidence="2">
    <location>
        <begin position="49"/>
        <end position="73"/>
    </location>
</feature>
<evidence type="ECO:0000256" key="2">
    <source>
        <dbReference type="SAM" id="MobiDB-lite"/>
    </source>
</evidence>
<keyword evidence="1" id="KW-0106">Calcium</keyword>
<evidence type="ECO:0000313" key="6">
    <source>
        <dbReference type="Proteomes" id="UP000735302"/>
    </source>
</evidence>
<dbReference type="Gene3D" id="1.10.238.10">
    <property type="entry name" value="EF-hand"/>
    <property type="match status" value="1"/>
</dbReference>
<dbReference type="InterPro" id="IPR018247">
    <property type="entry name" value="EF_Hand_1_Ca_BS"/>
</dbReference>
<organism evidence="5 6">
    <name type="scientific">Plakobranchus ocellatus</name>
    <dbReference type="NCBI Taxonomy" id="259542"/>
    <lineage>
        <taxon>Eukaryota</taxon>
        <taxon>Metazoa</taxon>
        <taxon>Spiralia</taxon>
        <taxon>Lophotrochozoa</taxon>
        <taxon>Mollusca</taxon>
        <taxon>Gastropoda</taxon>
        <taxon>Heterobranchia</taxon>
        <taxon>Euthyneura</taxon>
        <taxon>Panpulmonata</taxon>
        <taxon>Sacoglossa</taxon>
        <taxon>Placobranchoidea</taxon>
        <taxon>Plakobranchidae</taxon>
        <taxon>Plakobranchus</taxon>
    </lineage>
</organism>
<keyword evidence="3" id="KW-0732">Signal</keyword>
<feature type="region of interest" description="Disordered" evidence="2">
    <location>
        <begin position="102"/>
        <end position="143"/>
    </location>
</feature>
<keyword evidence="6" id="KW-1185">Reference proteome</keyword>
<dbReference type="InterPro" id="IPR011992">
    <property type="entry name" value="EF-hand-dom_pair"/>
</dbReference>
<evidence type="ECO:0000256" key="1">
    <source>
        <dbReference type="ARBA" id="ARBA00022837"/>
    </source>
</evidence>
<feature type="chain" id="PRO_5043517441" evidence="3">
    <location>
        <begin position="24"/>
        <end position="359"/>
    </location>
</feature>
<sequence>MLQGWLKYRCLLLLLGLMMLSSALYLPTPRFSSSPALSLSSASHSEFSSSISSSVSSSKMTRPSATKFNRHRRSTYDSSLQSLPFSSSSTPLSSLFLLPRSKVSSPTSNSSALSSWSSQRGRVISKKQLPTGQGRELHRSRRVKRSQSRYWNNLRKVMARHRRYRNQQAVIEKMFKTFDMNKDQVIERDEFRAILQLLGVGGVRSSLSPFAEWCGHDGVRSLNHIVLSGSSRVEFDPHYLILLSGSGMTVFDAHSVILLSGAGMTAFDAHNVILLSGADMTAFDAHSVILLIGAGMAAFDAHNVIVLSGAGMTAFDVHSGIVLSGAGITAFDAHNVIVLCGAGMRRLMLTMSLCCVVRA</sequence>
<dbReference type="AlphaFoldDB" id="A0AAV4BN92"/>
<dbReference type="SUPFAM" id="SSF47473">
    <property type="entry name" value="EF-hand"/>
    <property type="match status" value="1"/>
</dbReference>
<evidence type="ECO:0000259" key="4">
    <source>
        <dbReference type="PROSITE" id="PS50222"/>
    </source>
</evidence>
<dbReference type="SMART" id="SM00054">
    <property type="entry name" value="EFh"/>
    <property type="match status" value="1"/>
</dbReference>
<name>A0AAV4BN92_9GAST</name>
<dbReference type="EMBL" id="BLXT01005220">
    <property type="protein sequence ID" value="GFO20900.1"/>
    <property type="molecule type" value="Genomic_DNA"/>
</dbReference>
<dbReference type="PROSITE" id="PS50222">
    <property type="entry name" value="EF_HAND_2"/>
    <property type="match status" value="1"/>
</dbReference>